<evidence type="ECO:0000256" key="6">
    <source>
        <dbReference type="ARBA" id="ARBA00022692"/>
    </source>
</evidence>
<keyword evidence="6 13" id="KW-0812">Transmembrane</keyword>
<evidence type="ECO:0000256" key="12">
    <source>
        <dbReference type="ARBA" id="ARBA00037975"/>
    </source>
</evidence>
<comment type="cofactor">
    <cofactor evidence="1">
        <name>heme b</name>
        <dbReference type="ChEBI" id="CHEBI:60344"/>
    </cofactor>
</comment>
<dbReference type="SUPFAM" id="SSF81342">
    <property type="entry name" value="Transmembrane di-heme cytochromes"/>
    <property type="match status" value="1"/>
</dbReference>
<dbReference type="InterPro" id="IPR052168">
    <property type="entry name" value="Cytochrome_b561_oxidase"/>
</dbReference>
<dbReference type="SUPFAM" id="SSF101874">
    <property type="entry name" value="YceI-like"/>
    <property type="match status" value="1"/>
</dbReference>
<dbReference type="GO" id="GO:0020037">
    <property type="term" value="F:heme binding"/>
    <property type="evidence" value="ECO:0007669"/>
    <property type="project" value="TreeGrafter"/>
</dbReference>
<keyword evidence="8" id="KW-0249">Electron transport</keyword>
<accession>T0KHY1</accession>
<dbReference type="PANTHER" id="PTHR30529:SF1">
    <property type="entry name" value="CYTOCHROME B561 HOMOLOG 2"/>
    <property type="match status" value="1"/>
</dbReference>
<dbReference type="RefSeq" id="WP_021317209.1">
    <property type="nucleotide sequence ID" value="NZ_AUWY01000052.1"/>
</dbReference>
<dbReference type="GO" id="GO:0046872">
    <property type="term" value="F:metal ion binding"/>
    <property type="evidence" value="ECO:0007669"/>
    <property type="project" value="UniProtKB-KW"/>
</dbReference>
<evidence type="ECO:0000256" key="3">
    <source>
        <dbReference type="ARBA" id="ARBA00022448"/>
    </source>
</evidence>
<dbReference type="GO" id="GO:0005886">
    <property type="term" value="C:plasma membrane"/>
    <property type="evidence" value="ECO:0007669"/>
    <property type="project" value="UniProtKB-SubCell"/>
</dbReference>
<comment type="subcellular location">
    <subcellularLocation>
        <location evidence="2">Cell membrane</location>
        <topology evidence="2">Multi-pass membrane protein</topology>
    </subcellularLocation>
</comment>
<keyword evidence="5" id="KW-0349">Heme</keyword>
<comment type="caution">
    <text evidence="15">The sequence shown here is derived from an EMBL/GenBank/DDBJ whole genome shotgun (WGS) entry which is preliminary data.</text>
</comment>
<dbReference type="eggNOG" id="COG3038">
    <property type="taxonomic scope" value="Bacteria"/>
</dbReference>
<reference evidence="15 16" key="1">
    <citation type="journal article" date="2013" name="Genome Announc.">
        <title>Draft Genome Sequence of Sphingobium ummariense Strain RL-3, a Hexachlorocyclohexane-Degrading Bacterium.</title>
        <authorList>
            <person name="Kohli P."/>
            <person name="Dua A."/>
            <person name="Sangwan N."/>
            <person name="Oldach P."/>
            <person name="Khurana J.P."/>
            <person name="Lal R."/>
        </authorList>
    </citation>
    <scope>NUCLEOTIDE SEQUENCE [LARGE SCALE GENOMIC DNA]</scope>
    <source>
        <strain evidence="15 16">RL-3</strain>
    </source>
</reference>
<evidence type="ECO:0000256" key="13">
    <source>
        <dbReference type="SAM" id="Phobius"/>
    </source>
</evidence>
<keyword evidence="7" id="KW-0479">Metal-binding</keyword>
<dbReference type="PATRIC" id="fig|1346791.3.peg.1242"/>
<evidence type="ECO:0000256" key="8">
    <source>
        <dbReference type="ARBA" id="ARBA00022982"/>
    </source>
</evidence>
<dbReference type="STRING" id="1346791.M529_06540"/>
<feature type="transmembrane region" description="Helical" evidence="13">
    <location>
        <begin position="39"/>
        <end position="61"/>
    </location>
</feature>
<keyword evidence="3" id="KW-0813">Transport</keyword>
<feature type="transmembrane region" description="Helical" evidence="13">
    <location>
        <begin position="134"/>
        <end position="155"/>
    </location>
</feature>
<dbReference type="OrthoDB" id="1247465at2"/>
<dbReference type="Gene3D" id="2.40.128.110">
    <property type="entry name" value="Lipid/polyisoprenoid-binding, YceI-like"/>
    <property type="match status" value="1"/>
</dbReference>
<evidence type="ECO:0000313" key="16">
    <source>
        <dbReference type="Proteomes" id="UP000015523"/>
    </source>
</evidence>
<dbReference type="InterPro" id="IPR007372">
    <property type="entry name" value="Lipid/polyisoprenoid-bd_YceI"/>
</dbReference>
<evidence type="ECO:0000256" key="7">
    <source>
        <dbReference type="ARBA" id="ARBA00022723"/>
    </source>
</evidence>
<dbReference type="Pfam" id="PF01292">
    <property type="entry name" value="Ni_hydr_CYTB"/>
    <property type="match status" value="1"/>
</dbReference>
<dbReference type="Pfam" id="PF04264">
    <property type="entry name" value="YceI"/>
    <property type="match status" value="1"/>
</dbReference>
<keyword evidence="9 13" id="KW-1133">Transmembrane helix</keyword>
<dbReference type="InterPro" id="IPR016174">
    <property type="entry name" value="Di-haem_cyt_TM"/>
</dbReference>
<evidence type="ECO:0000256" key="2">
    <source>
        <dbReference type="ARBA" id="ARBA00004651"/>
    </source>
</evidence>
<dbReference type="InterPro" id="IPR011577">
    <property type="entry name" value="Cyt_b561_bac/Ni-Hgenase"/>
</dbReference>
<dbReference type="SMART" id="SM00867">
    <property type="entry name" value="YceI"/>
    <property type="match status" value="1"/>
</dbReference>
<feature type="domain" description="Lipid/polyisoprenoid-binding YceI-like" evidence="14">
    <location>
        <begin position="254"/>
        <end position="411"/>
    </location>
</feature>
<name>T0KHY1_9SPHN</name>
<dbReference type="PANTHER" id="PTHR30529">
    <property type="entry name" value="CYTOCHROME B561"/>
    <property type="match status" value="1"/>
</dbReference>
<feature type="transmembrane region" description="Helical" evidence="13">
    <location>
        <begin position="82"/>
        <end position="102"/>
    </location>
</feature>
<comment type="similarity">
    <text evidence="12">Belongs to the cytochrome b561 family.</text>
</comment>
<protein>
    <submittedName>
        <fullName evidence="15">Polyisoprenoid-binding protein</fullName>
    </submittedName>
</protein>
<keyword evidence="4" id="KW-1003">Cell membrane</keyword>
<evidence type="ECO:0000259" key="14">
    <source>
        <dbReference type="SMART" id="SM00867"/>
    </source>
</evidence>
<dbReference type="AlphaFoldDB" id="T0KHY1"/>
<evidence type="ECO:0000256" key="9">
    <source>
        <dbReference type="ARBA" id="ARBA00022989"/>
    </source>
</evidence>
<dbReference type="InterPro" id="IPR036761">
    <property type="entry name" value="TTHA0802/YceI-like_sf"/>
</dbReference>
<dbReference type="EMBL" id="AUWY01000052">
    <property type="protein sequence ID" value="EQB32998.1"/>
    <property type="molecule type" value="Genomic_DNA"/>
</dbReference>
<evidence type="ECO:0000256" key="4">
    <source>
        <dbReference type="ARBA" id="ARBA00022475"/>
    </source>
</evidence>
<evidence type="ECO:0000256" key="5">
    <source>
        <dbReference type="ARBA" id="ARBA00022617"/>
    </source>
</evidence>
<organism evidence="15 16">
    <name type="scientific">Sphingobium ummariense RL-3</name>
    <dbReference type="NCBI Taxonomy" id="1346791"/>
    <lineage>
        <taxon>Bacteria</taxon>
        <taxon>Pseudomonadati</taxon>
        <taxon>Pseudomonadota</taxon>
        <taxon>Alphaproteobacteria</taxon>
        <taxon>Sphingomonadales</taxon>
        <taxon>Sphingomonadaceae</taxon>
        <taxon>Sphingobium</taxon>
    </lineage>
</organism>
<keyword evidence="11 13" id="KW-0472">Membrane</keyword>
<dbReference type="eggNOG" id="COG2353">
    <property type="taxonomic scope" value="Bacteria"/>
</dbReference>
<keyword evidence="10" id="KW-0408">Iron</keyword>
<feature type="transmembrane region" description="Helical" evidence="13">
    <location>
        <begin position="176"/>
        <end position="196"/>
    </location>
</feature>
<dbReference type="Proteomes" id="UP000015523">
    <property type="component" value="Unassembled WGS sequence"/>
</dbReference>
<keyword evidence="16" id="KW-1185">Reference proteome</keyword>
<evidence type="ECO:0000313" key="15">
    <source>
        <dbReference type="EMBL" id="EQB32998.1"/>
    </source>
</evidence>
<proteinExistence type="inferred from homology"/>
<evidence type="ECO:0000256" key="10">
    <source>
        <dbReference type="ARBA" id="ARBA00023004"/>
    </source>
</evidence>
<evidence type="ECO:0000256" key="1">
    <source>
        <dbReference type="ARBA" id="ARBA00001970"/>
    </source>
</evidence>
<dbReference type="GO" id="GO:0022904">
    <property type="term" value="P:respiratory electron transport chain"/>
    <property type="evidence" value="ECO:0007669"/>
    <property type="project" value="InterPro"/>
</dbReference>
<dbReference type="GO" id="GO:0009055">
    <property type="term" value="F:electron transfer activity"/>
    <property type="evidence" value="ECO:0007669"/>
    <property type="project" value="InterPro"/>
</dbReference>
<sequence length="413" mass="42884">MPQRYSQAAIFLHWIIAALLAFQISVGWALEDLGARGFALFQLHKSIGISILVLTLLRIAVRTWKPRPPKLEGGWQGTLAQAVHAGLYVFMLGAPLTGWALVSTAKVKVPTLIFGTIPLPHLPLPMASQEVAEGAHGLLAWIGIALFLLHVAGALRHHLLIKDGLLWRMMPARSPLLLFVLPALILVGLVLGKAILPAPAPAPAEAAAPAVANEAEAENRTEAVPENAADAPANVAAVADNATEAEVPAGPPPVWTVQPGGRIGFSVGNSGETISGSFAKWTAKIAMDPDHPETADIAVTIDLASASVGDAYKDGMLGGDEFFGVAAHPTATFTAKGAEKTGPNSYRAAGTLALKGVSKPQTIRFTLSDAGKSRKVSGSASITRAAFDVGNGESSGGLDPKVVVTFGFSAKAQ</sequence>
<gene>
    <name evidence="15" type="ORF">M529_06540</name>
</gene>
<evidence type="ECO:0000256" key="11">
    <source>
        <dbReference type="ARBA" id="ARBA00023136"/>
    </source>
</evidence>